<evidence type="ECO:0000256" key="1">
    <source>
        <dbReference type="ARBA" id="ARBA00022490"/>
    </source>
</evidence>
<dbReference type="GO" id="GO:0033890">
    <property type="term" value="F:ribonuclease D activity"/>
    <property type="evidence" value="ECO:0007669"/>
    <property type="project" value="UniProtKB-EC"/>
</dbReference>
<organism evidence="8 9">
    <name type="scientific">Paracoccus albicereus</name>
    <dbReference type="NCBI Taxonomy" id="2922394"/>
    <lineage>
        <taxon>Bacteria</taxon>
        <taxon>Pseudomonadati</taxon>
        <taxon>Pseudomonadota</taxon>
        <taxon>Alphaproteobacteria</taxon>
        <taxon>Rhodobacterales</taxon>
        <taxon>Paracoccaceae</taxon>
        <taxon>Paracoccus</taxon>
    </lineage>
</organism>
<comment type="function">
    <text evidence="6">Exonuclease involved in the 3' processing of various precursor tRNAs. Initiates hydrolysis at the 3'-terminus of an RNA molecule and releases 5'-mononucleotides.</text>
</comment>
<keyword evidence="5 6" id="KW-0269">Exonuclease</keyword>
<name>A0ABT1MT41_9RHOB</name>
<protein>
    <recommendedName>
        <fullName evidence="6">Ribonuclease D</fullName>
        <shortName evidence="6">RNase D</shortName>
        <ecNumber evidence="6">3.1.13.5</ecNumber>
    </recommendedName>
</protein>
<keyword evidence="2 6" id="KW-0819">tRNA processing</keyword>
<evidence type="ECO:0000313" key="8">
    <source>
        <dbReference type="EMBL" id="MCQ0970036.1"/>
    </source>
</evidence>
<dbReference type="SMART" id="SM00341">
    <property type="entry name" value="HRDC"/>
    <property type="match status" value="1"/>
</dbReference>
<keyword evidence="1 6" id="KW-0963">Cytoplasm</keyword>
<dbReference type="Pfam" id="PF01612">
    <property type="entry name" value="DNA_pol_A_exo1"/>
    <property type="match status" value="1"/>
</dbReference>
<dbReference type="SUPFAM" id="SSF47819">
    <property type="entry name" value="HRDC-like"/>
    <property type="match status" value="2"/>
</dbReference>
<comment type="subcellular location">
    <subcellularLocation>
        <location evidence="6">Cytoplasm</location>
    </subcellularLocation>
</comment>
<keyword evidence="9" id="KW-1185">Reference proteome</keyword>
<proteinExistence type="inferred from homology"/>
<comment type="cofactor">
    <cofactor evidence="6">
        <name>a divalent metal cation</name>
        <dbReference type="ChEBI" id="CHEBI:60240"/>
    </cofactor>
</comment>
<comment type="similarity">
    <text evidence="6">Belongs to the RNase D family.</text>
</comment>
<dbReference type="InterPro" id="IPR036397">
    <property type="entry name" value="RNaseH_sf"/>
</dbReference>
<evidence type="ECO:0000256" key="4">
    <source>
        <dbReference type="ARBA" id="ARBA00022801"/>
    </source>
</evidence>
<dbReference type="Pfam" id="PF00570">
    <property type="entry name" value="HRDC"/>
    <property type="match status" value="1"/>
</dbReference>
<dbReference type="InterPro" id="IPR012337">
    <property type="entry name" value="RNaseH-like_sf"/>
</dbReference>
<keyword evidence="3 6" id="KW-0540">Nuclease</keyword>
<dbReference type="CDD" id="cd06142">
    <property type="entry name" value="RNaseD_exo"/>
    <property type="match status" value="1"/>
</dbReference>
<dbReference type="NCBIfam" id="TIGR01388">
    <property type="entry name" value="rnd"/>
    <property type="match status" value="1"/>
</dbReference>
<dbReference type="SUPFAM" id="SSF53098">
    <property type="entry name" value="Ribonuclease H-like"/>
    <property type="match status" value="1"/>
</dbReference>
<dbReference type="InterPro" id="IPR006292">
    <property type="entry name" value="RNase_D"/>
</dbReference>
<gene>
    <name evidence="6 8" type="primary">rnd</name>
    <name evidence="8" type="ORF">MLD63_06300</name>
</gene>
<evidence type="ECO:0000259" key="7">
    <source>
        <dbReference type="PROSITE" id="PS50967"/>
    </source>
</evidence>
<comment type="catalytic activity">
    <reaction evidence="6">
        <text>Exonucleolytic cleavage that removes extra residues from the 3'-terminus of tRNA to produce 5'-mononucleotides.</text>
        <dbReference type="EC" id="3.1.13.5"/>
    </reaction>
</comment>
<dbReference type="InterPro" id="IPR002562">
    <property type="entry name" value="3'-5'_exonuclease_dom"/>
</dbReference>
<dbReference type="InterPro" id="IPR010997">
    <property type="entry name" value="HRDC-like_sf"/>
</dbReference>
<keyword evidence="4 6" id="KW-0378">Hydrolase</keyword>
<dbReference type="HAMAP" id="MF_01899">
    <property type="entry name" value="RNase_D"/>
    <property type="match status" value="1"/>
</dbReference>
<evidence type="ECO:0000256" key="2">
    <source>
        <dbReference type="ARBA" id="ARBA00022694"/>
    </source>
</evidence>
<reference evidence="8 9" key="1">
    <citation type="submission" date="2022-03" db="EMBL/GenBank/DDBJ databases">
        <authorList>
            <person name="He Y."/>
        </authorList>
    </citation>
    <scope>NUCLEOTIDE SEQUENCE [LARGE SCALE GENOMIC DNA]</scope>
    <source>
        <strain evidence="8 9">TK19116</strain>
    </source>
</reference>
<dbReference type="InterPro" id="IPR044876">
    <property type="entry name" value="HRDC_dom_sf"/>
</dbReference>
<evidence type="ECO:0000313" key="9">
    <source>
        <dbReference type="Proteomes" id="UP001203945"/>
    </source>
</evidence>
<dbReference type="RefSeq" id="WP_255329521.1">
    <property type="nucleotide sequence ID" value="NZ_JAKZEU010000002.1"/>
</dbReference>
<dbReference type="PANTHER" id="PTHR47649">
    <property type="entry name" value="RIBONUCLEASE D"/>
    <property type="match status" value="1"/>
</dbReference>
<dbReference type="Proteomes" id="UP001203945">
    <property type="component" value="Unassembled WGS sequence"/>
</dbReference>
<dbReference type="PANTHER" id="PTHR47649:SF1">
    <property type="entry name" value="RIBONUCLEASE D"/>
    <property type="match status" value="1"/>
</dbReference>
<dbReference type="Gene3D" id="3.30.420.10">
    <property type="entry name" value="Ribonuclease H-like superfamily/Ribonuclease H"/>
    <property type="match status" value="1"/>
</dbReference>
<sequence>MTTITTTGDLAAFCEQAKQAPYVTVDTEFLRERTYYSKLCLIQLALPPADAPKSQGGPAVLVDPLAKELSLAPLYDLFRHRDTVKVFHAARQDLEIFFHDEGLIPAPLFDTQVAAMVCGFGEQVGYETLVRKIARANLDKSSRFTDWSRRPLSDAQKTYALADVTHLRAIYEHLDRELSRSGRRSWLAEEMAVLEDPETYITRPEEAWLRVRTRSNGPRFLAILRELAQFRERFAQERDVPRSRVFKDDAMIELASTKPTSEADLGKSRLLLRDARRGEIATGILAAVKVGLETRDLPKMPEQVQGRAGNGALADLLRVLLKAKSEEVGVAAKLIAASSDLDAIASGERNLPALQGWRAEVFGEDALRLARGEIALSAEGGAVRVVPAR</sequence>
<dbReference type="EMBL" id="JAKZEU010000002">
    <property type="protein sequence ID" value="MCQ0970036.1"/>
    <property type="molecule type" value="Genomic_DNA"/>
</dbReference>
<feature type="domain" description="HRDC" evidence="7">
    <location>
        <begin position="217"/>
        <end position="298"/>
    </location>
</feature>
<evidence type="ECO:0000256" key="3">
    <source>
        <dbReference type="ARBA" id="ARBA00022722"/>
    </source>
</evidence>
<dbReference type="EC" id="3.1.13.5" evidence="6"/>
<comment type="caution">
    <text evidence="8">The sequence shown here is derived from an EMBL/GenBank/DDBJ whole genome shotgun (WGS) entry which is preliminary data.</text>
</comment>
<dbReference type="Gene3D" id="1.10.150.80">
    <property type="entry name" value="HRDC domain"/>
    <property type="match status" value="1"/>
</dbReference>
<evidence type="ECO:0000256" key="5">
    <source>
        <dbReference type="ARBA" id="ARBA00022839"/>
    </source>
</evidence>
<accession>A0ABT1MT41</accession>
<dbReference type="InterPro" id="IPR002121">
    <property type="entry name" value="HRDC_dom"/>
</dbReference>
<dbReference type="PROSITE" id="PS50967">
    <property type="entry name" value="HRDC"/>
    <property type="match status" value="1"/>
</dbReference>
<dbReference type="SMART" id="SM00474">
    <property type="entry name" value="35EXOc"/>
    <property type="match status" value="1"/>
</dbReference>
<evidence type="ECO:0000256" key="6">
    <source>
        <dbReference type="HAMAP-Rule" id="MF_01899"/>
    </source>
</evidence>
<dbReference type="InterPro" id="IPR051086">
    <property type="entry name" value="RNase_D-like"/>
</dbReference>